<dbReference type="PATRIC" id="fig|1225564.3.peg.3111"/>
<proteinExistence type="predicted"/>
<comment type="caution">
    <text evidence="1">The sequence shown here is derived from an EMBL/GenBank/DDBJ whole genome shotgun (WGS) entry which is preliminary data.</text>
</comment>
<reference evidence="1 2" key="1">
    <citation type="submission" date="2015-05" db="EMBL/GenBank/DDBJ databases">
        <title>Draft genome sequence of Microvirga vignae strain BR3299, a novel nitrogen fixing bacteria isolated from Brazil semi-aired region.</title>
        <authorList>
            <person name="Zilli J.E."/>
            <person name="Passos S.R."/>
            <person name="Leite J."/>
            <person name="Baldani J.I."/>
            <person name="Xavier G.R."/>
            <person name="Rumjaneck N.G."/>
            <person name="Simoes-Araujo J.L."/>
        </authorList>
    </citation>
    <scope>NUCLEOTIDE SEQUENCE [LARGE SCALE GENOMIC DNA]</scope>
    <source>
        <strain evidence="1 2">BR3299</strain>
    </source>
</reference>
<dbReference type="EMBL" id="LCYG01000029">
    <property type="protein sequence ID" value="KLK92850.1"/>
    <property type="molecule type" value="Genomic_DNA"/>
</dbReference>
<dbReference type="Gene3D" id="1.20.5.780">
    <property type="entry name" value="Single helix bin"/>
    <property type="match status" value="1"/>
</dbReference>
<dbReference type="InterPro" id="IPR010985">
    <property type="entry name" value="Ribbon_hlx_hlx"/>
</dbReference>
<evidence type="ECO:0000313" key="2">
    <source>
        <dbReference type="Proteomes" id="UP000035489"/>
    </source>
</evidence>
<sequence>MFFDLFAENGTLWRDILRFRAPPGFRERIQAAAFEEGTCMSEFIRRAATERAERIEKEIAKDPFVIRSLIVATNEGAL</sequence>
<organism evidence="1 2">
    <name type="scientific">Microvirga vignae</name>
    <dbReference type="NCBI Taxonomy" id="1225564"/>
    <lineage>
        <taxon>Bacteria</taxon>
        <taxon>Pseudomonadati</taxon>
        <taxon>Pseudomonadota</taxon>
        <taxon>Alphaproteobacteria</taxon>
        <taxon>Hyphomicrobiales</taxon>
        <taxon>Methylobacteriaceae</taxon>
        <taxon>Microvirga</taxon>
    </lineage>
</organism>
<evidence type="ECO:0000313" key="1">
    <source>
        <dbReference type="EMBL" id="KLK92850.1"/>
    </source>
</evidence>
<dbReference type="Proteomes" id="UP000035489">
    <property type="component" value="Unassembled WGS sequence"/>
</dbReference>
<protein>
    <recommendedName>
        <fullName evidence="3">Ribbon-helix-helix protein CopG domain-containing protein</fullName>
    </recommendedName>
</protein>
<evidence type="ECO:0008006" key="3">
    <source>
        <dbReference type="Google" id="ProtNLM"/>
    </source>
</evidence>
<gene>
    <name evidence="1" type="ORF">AA309_12045</name>
</gene>
<dbReference type="AlphaFoldDB" id="A0A0H1RCD0"/>
<dbReference type="STRING" id="1225564.AA309_12045"/>
<keyword evidence="2" id="KW-1185">Reference proteome</keyword>
<name>A0A0H1RCD0_9HYPH</name>
<dbReference type="RefSeq" id="WP_047189274.1">
    <property type="nucleotide sequence ID" value="NZ_LCYG01000029.1"/>
</dbReference>
<accession>A0A0H1RCD0</accession>
<dbReference type="SUPFAM" id="SSF47598">
    <property type="entry name" value="Ribbon-helix-helix"/>
    <property type="match status" value="1"/>
</dbReference>
<dbReference type="GO" id="GO:0006355">
    <property type="term" value="P:regulation of DNA-templated transcription"/>
    <property type="evidence" value="ECO:0007669"/>
    <property type="project" value="InterPro"/>
</dbReference>